<evidence type="ECO:0000256" key="4">
    <source>
        <dbReference type="ARBA" id="ARBA00023136"/>
    </source>
</evidence>
<proteinExistence type="predicted"/>
<evidence type="ECO:0000256" key="3">
    <source>
        <dbReference type="ARBA" id="ARBA00022989"/>
    </source>
</evidence>
<dbReference type="Pfam" id="PF07291">
    <property type="entry name" value="MauE"/>
    <property type="match status" value="1"/>
</dbReference>
<keyword evidence="3 5" id="KW-1133">Transmembrane helix</keyword>
<keyword evidence="2 5" id="KW-0812">Transmembrane</keyword>
<feature type="transmembrane region" description="Helical" evidence="5">
    <location>
        <begin position="74"/>
        <end position="97"/>
    </location>
</feature>
<accession>A0A562MB92</accession>
<dbReference type="Proteomes" id="UP000315908">
    <property type="component" value="Unassembled WGS sequence"/>
</dbReference>
<protein>
    <submittedName>
        <fullName evidence="7">Methylamine utilization protein MauE</fullName>
    </submittedName>
</protein>
<dbReference type="GO" id="GO:0016020">
    <property type="term" value="C:membrane"/>
    <property type="evidence" value="ECO:0007669"/>
    <property type="project" value="UniProtKB-SubCell"/>
</dbReference>
<dbReference type="AlphaFoldDB" id="A0A562MB92"/>
<comment type="subcellular location">
    <subcellularLocation>
        <location evidence="1">Membrane</location>
        <topology evidence="1">Multi-pass membrane protein</topology>
    </subcellularLocation>
</comment>
<feature type="transmembrane region" description="Helical" evidence="5">
    <location>
        <begin position="7"/>
        <end position="24"/>
    </location>
</feature>
<gene>
    <name evidence="7" type="ORF">IQ31_03932</name>
</gene>
<organism evidence="7 8">
    <name type="scientific">Sphingobacterium siyangense</name>
    <dbReference type="NCBI Taxonomy" id="459529"/>
    <lineage>
        <taxon>Bacteria</taxon>
        <taxon>Pseudomonadati</taxon>
        <taxon>Bacteroidota</taxon>
        <taxon>Sphingobacteriia</taxon>
        <taxon>Sphingobacteriales</taxon>
        <taxon>Sphingobacteriaceae</taxon>
        <taxon>Sphingobacterium</taxon>
    </lineage>
</organism>
<feature type="domain" description="Methylamine utilisation protein MauE" evidence="6">
    <location>
        <begin position="5"/>
        <end position="132"/>
    </location>
</feature>
<dbReference type="UniPathway" id="UPA00895"/>
<keyword evidence="4 5" id="KW-0472">Membrane</keyword>
<dbReference type="GO" id="GO:0030416">
    <property type="term" value="P:methylamine metabolic process"/>
    <property type="evidence" value="ECO:0007669"/>
    <property type="project" value="InterPro"/>
</dbReference>
<evidence type="ECO:0000256" key="1">
    <source>
        <dbReference type="ARBA" id="ARBA00004141"/>
    </source>
</evidence>
<reference evidence="7 8" key="1">
    <citation type="journal article" date="2015" name="Stand. Genomic Sci.">
        <title>Genomic Encyclopedia of Bacterial and Archaeal Type Strains, Phase III: the genomes of soil and plant-associated and newly described type strains.</title>
        <authorList>
            <person name="Whitman W.B."/>
            <person name="Woyke T."/>
            <person name="Klenk H.P."/>
            <person name="Zhou Y."/>
            <person name="Lilburn T.G."/>
            <person name="Beck B.J."/>
            <person name="De Vos P."/>
            <person name="Vandamme P."/>
            <person name="Eisen J.A."/>
            <person name="Garrity G."/>
            <person name="Hugenholtz P."/>
            <person name="Kyrpides N.C."/>
        </authorList>
    </citation>
    <scope>NUCLEOTIDE SEQUENCE [LARGE SCALE GENOMIC DNA]</scope>
    <source>
        <strain evidence="7 8">CGMCC 1.6855</strain>
    </source>
</reference>
<feature type="transmembrane region" description="Helical" evidence="5">
    <location>
        <begin position="49"/>
        <end position="67"/>
    </location>
</feature>
<evidence type="ECO:0000259" key="6">
    <source>
        <dbReference type="Pfam" id="PF07291"/>
    </source>
</evidence>
<evidence type="ECO:0000313" key="7">
    <source>
        <dbReference type="EMBL" id="TWI17196.1"/>
    </source>
</evidence>
<dbReference type="RefSeq" id="WP_145329278.1">
    <property type="nucleotide sequence ID" value="NZ_VLKR01000023.1"/>
</dbReference>
<sequence length="180" mass="20308">MKAKKIIYQIILITLMALWIPISLDKFMNYELFKSAMIQQPFSDQLGESLAYILPALELAVGLLFILPKTRLWAFSLSSLLMVAFVAYVSLAVLKVWGKIPCGCGLVFHQLGWVSHLWLNIGFLLISLLGLALELYFHKNETPKSRILKNSADIDFTGGQSVNETKVPVELKTIPRLQKE</sequence>
<evidence type="ECO:0000256" key="2">
    <source>
        <dbReference type="ARBA" id="ARBA00022692"/>
    </source>
</evidence>
<name>A0A562MB92_9SPHI</name>
<dbReference type="InterPro" id="IPR009908">
    <property type="entry name" value="Methylamine_util_MauE"/>
</dbReference>
<evidence type="ECO:0000256" key="5">
    <source>
        <dbReference type="SAM" id="Phobius"/>
    </source>
</evidence>
<dbReference type="OrthoDB" id="673785at2"/>
<dbReference type="EMBL" id="VLKR01000023">
    <property type="protein sequence ID" value="TWI17196.1"/>
    <property type="molecule type" value="Genomic_DNA"/>
</dbReference>
<comment type="caution">
    <text evidence="7">The sequence shown here is derived from an EMBL/GenBank/DDBJ whole genome shotgun (WGS) entry which is preliminary data.</text>
</comment>
<feature type="transmembrane region" description="Helical" evidence="5">
    <location>
        <begin position="117"/>
        <end position="137"/>
    </location>
</feature>
<evidence type="ECO:0000313" key="8">
    <source>
        <dbReference type="Proteomes" id="UP000315908"/>
    </source>
</evidence>